<dbReference type="EMBL" id="WIUZ02000003">
    <property type="protein sequence ID" value="KAF9789569.1"/>
    <property type="molecule type" value="Genomic_DNA"/>
</dbReference>
<dbReference type="OrthoDB" id="3758478at2759"/>
<dbReference type="Gene3D" id="3.10.450.50">
    <property type="match status" value="1"/>
</dbReference>
<reference evidence="1" key="2">
    <citation type="submission" date="2020-11" db="EMBL/GenBank/DDBJ databases">
        <authorList>
            <consortium name="DOE Joint Genome Institute"/>
            <person name="Kuo A."/>
            <person name="Miyauchi S."/>
            <person name="Kiss E."/>
            <person name="Drula E."/>
            <person name="Kohler A."/>
            <person name="Sanchez-Garcia M."/>
            <person name="Andreopoulos B."/>
            <person name="Barry K.W."/>
            <person name="Bonito G."/>
            <person name="Buee M."/>
            <person name="Carver A."/>
            <person name="Chen C."/>
            <person name="Cichocki N."/>
            <person name="Clum A."/>
            <person name="Culley D."/>
            <person name="Crous P.W."/>
            <person name="Fauchery L."/>
            <person name="Girlanda M."/>
            <person name="Hayes R."/>
            <person name="Keri Z."/>
            <person name="Labutti K."/>
            <person name="Lipzen A."/>
            <person name="Lombard V."/>
            <person name="Magnuson J."/>
            <person name="Maillard F."/>
            <person name="Morin E."/>
            <person name="Murat C."/>
            <person name="Nolan M."/>
            <person name="Ohm R."/>
            <person name="Pangilinan J."/>
            <person name="Pereira M."/>
            <person name="Perotto S."/>
            <person name="Peter M."/>
            <person name="Riley R."/>
            <person name="Sitrit Y."/>
            <person name="Stielow B."/>
            <person name="Szollosi G."/>
            <person name="Zifcakova L."/>
            <person name="Stursova M."/>
            <person name="Spatafora J.W."/>
            <person name="Tedersoo L."/>
            <person name="Vaario L.-M."/>
            <person name="Yamada A."/>
            <person name="Yan M."/>
            <person name="Wang P."/>
            <person name="Xu J."/>
            <person name="Bruns T."/>
            <person name="Baldrian P."/>
            <person name="Vilgalys R."/>
            <person name="Henrissat B."/>
            <person name="Grigoriev I.V."/>
            <person name="Hibbett D."/>
            <person name="Nagy L.G."/>
            <person name="Martin F.M."/>
        </authorList>
    </citation>
    <scope>NUCLEOTIDE SEQUENCE</scope>
    <source>
        <strain evidence="1">UH-Tt-Lm1</strain>
    </source>
</reference>
<organism evidence="1 2">
    <name type="scientific">Thelephora terrestris</name>
    <dbReference type="NCBI Taxonomy" id="56493"/>
    <lineage>
        <taxon>Eukaryota</taxon>
        <taxon>Fungi</taxon>
        <taxon>Dikarya</taxon>
        <taxon>Basidiomycota</taxon>
        <taxon>Agaricomycotina</taxon>
        <taxon>Agaricomycetes</taxon>
        <taxon>Thelephorales</taxon>
        <taxon>Thelephoraceae</taxon>
        <taxon>Thelephora</taxon>
    </lineage>
</organism>
<evidence type="ECO:0000313" key="2">
    <source>
        <dbReference type="Proteomes" id="UP000736335"/>
    </source>
</evidence>
<reference evidence="1" key="1">
    <citation type="journal article" date="2020" name="Nat. Commun.">
        <title>Large-scale genome sequencing of mycorrhizal fungi provides insights into the early evolution of symbiotic traits.</title>
        <authorList>
            <person name="Miyauchi S."/>
            <person name="Kiss E."/>
            <person name="Kuo A."/>
            <person name="Drula E."/>
            <person name="Kohler A."/>
            <person name="Sanchez-Garcia M."/>
            <person name="Morin E."/>
            <person name="Andreopoulos B."/>
            <person name="Barry K.W."/>
            <person name="Bonito G."/>
            <person name="Buee M."/>
            <person name="Carver A."/>
            <person name="Chen C."/>
            <person name="Cichocki N."/>
            <person name="Clum A."/>
            <person name="Culley D."/>
            <person name="Crous P.W."/>
            <person name="Fauchery L."/>
            <person name="Girlanda M."/>
            <person name="Hayes R.D."/>
            <person name="Keri Z."/>
            <person name="LaButti K."/>
            <person name="Lipzen A."/>
            <person name="Lombard V."/>
            <person name="Magnuson J."/>
            <person name="Maillard F."/>
            <person name="Murat C."/>
            <person name="Nolan M."/>
            <person name="Ohm R.A."/>
            <person name="Pangilinan J."/>
            <person name="Pereira M.F."/>
            <person name="Perotto S."/>
            <person name="Peter M."/>
            <person name="Pfister S."/>
            <person name="Riley R."/>
            <person name="Sitrit Y."/>
            <person name="Stielow J.B."/>
            <person name="Szollosi G."/>
            <person name="Zifcakova L."/>
            <person name="Stursova M."/>
            <person name="Spatafora J.W."/>
            <person name="Tedersoo L."/>
            <person name="Vaario L.M."/>
            <person name="Yamada A."/>
            <person name="Yan M."/>
            <person name="Wang P."/>
            <person name="Xu J."/>
            <person name="Bruns T."/>
            <person name="Baldrian P."/>
            <person name="Vilgalys R."/>
            <person name="Dunand C."/>
            <person name="Henrissat B."/>
            <person name="Grigoriev I.V."/>
            <person name="Hibbett D."/>
            <person name="Nagy L.G."/>
            <person name="Martin F.M."/>
        </authorList>
    </citation>
    <scope>NUCLEOTIDE SEQUENCE</scope>
    <source>
        <strain evidence="1">UH-Tt-Lm1</strain>
    </source>
</reference>
<gene>
    <name evidence="1" type="ORF">BJ322DRAFT_1018188</name>
</gene>
<evidence type="ECO:0000313" key="1">
    <source>
        <dbReference type="EMBL" id="KAF9789569.1"/>
    </source>
</evidence>
<comment type="caution">
    <text evidence="1">The sequence shown here is derived from an EMBL/GenBank/DDBJ whole genome shotgun (WGS) entry which is preliminary data.</text>
</comment>
<accession>A0A9P6LAJ8</accession>
<dbReference type="InterPro" id="IPR032710">
    <property type="entry name" value="NTF2-like_dom_sf"/>
</dbReference>
<dbReference type="AlphaFoldDB" id="A0A9P6LAJ8"/>
<proteinExistence type="predicted"/>
<dbReference type="SUPFAM" id="SSF54427">
    <property type="entry name" value="NTF2-like"/>
    <property type="match status" value="1"/>
</dbReference>
<protein>
    <recommendedName>
        <fullName evidence="3">SnoaL-like domain-containing protein</fullName>
    </recommendedName>
</protein>
<name>A0A9P6LAJ8_9AGAM</name>
<dbReference type="Proteomes" id="UP000736335">
    <property type="component" value="Unassembled WGS sequence"/>
</dbReference>
<evidence type="ECO:0008006" key="3">
    <source>
        <dbReference type="Google" id="ProtNLM"/>
    </source>
</evidence>
<sequence>MINIDATTPQLRATKTLLDGYFSRAVGNIEPLISKNFKYQSYPKVIDHPDETKMEHIQNWGPMFASFSSAEPTIHEVIEAPGKVVVHALTQSRVQLTAVWSAPDGTTVDYDSLSILSFVEEDGKLKVFDMKDFTDPEKRSAYHTAAGKALAGKGALVA</sequence>
<keyword evidence="2" id="KW-1185">Reference proteome</keyword>